<sequence>MLEITLNGSPEAYTADYFPSRIYQNPVIMYKLALIVLLAAVAMADVPSFCNRLDCPRFKVLRTTDDYEVREYEESRWASTDVYDMDFSKSASIGFRRVFNYIAGNNAANAKIPMTAPVLRTIIPGQGPACESNFTTSFYQPFNMQKSGGPAPSDADVYLSVLPKVTMYVRSFSGYATEEDYLNQATQLAASINNPDAFRSDLYYTAGYDSPYKFFNRHNEILFRAK</sequence>
<dbReference type="InterPro" id="IPR011256">
    <property type="entry name" value="Reg_factor_effector_dom_sf"/>
</dbReference>
<dbReference type="Proteomes" id="UP000749559">
    <property type="component" value="Unassembled WGS sequence"/>
</dbReference>
<dbReference type="FunFam" id="3.20.80.10:FF:000002">
    <property type="entry name" value="Heme-binding protein 2"/>
    <property type="match status" value="1"/>
</dbReference>
<name>A0A8J1UH14_OWEFU</name>
<dbReference type="Pfam" id="PF04832">
    <property type="entry name" value="SOUL"/>
    <property type="match status" value="1"/>
</dbReference>
<keyword evidence="3" id="KW-1185">Reference proteome</keyword>
<dbReference type="InterPro" id="IPR006917">
    <property type="entry name" value="SOUL_heme-bd"/>
</dbReference>
<dbReference type="OrthoDB" id="6424451at2759"/>
<reference evidence="2" key="1">
    <citation type="submission" date="2022-03" db="EMBL/GenBank/DDBJ databases">
        <authorList>
            <person name="Martin C."/>
        </authorList>
    </citation>
    <scope>NUCLEOTIDE SEQUENCE</scope>
</reference>
<dbReference type="GO" id="GO:0020037">
    <property type="term" value="F:heme binding"/>
    <property type="evidence" value="ECO:0007669"/>
    <property type="project" value="TreeGrafter"/>
</dbReference>
<protein>
    <submittedName>
        <fullName evidence="2">Uncharacterized protein</fullName>
    </submittedName>
</protein>
<organism evidence="2 3">
    <name type="scientific">Owenia fusiformis</name>
    <name type="common">Polychaete worm</name>
    <dbReference type="NCBI Taxonomy" id="6347"/>
    <lineage>
        <taxon>Eukaryota</taxon>
        <taxon>Metazoa</taxon>
        <taxon>Spiralia</taxon>
        <taxon>Lophotrochozoa</taxon>
        <taxon>Annelida</taxon>
        <taxon>Polychaeta</taxon>
        <taxon>Sedentaria</taxon>
        <taxon>Canalipalpata</taxon>
        <taxon>Sabellida</taxon>
        <taxon>Oweniida</taxon>
        <taxon>Oweniidae</taxon>
        <taxon>Owenia</taxon>
    </lineage>
</organism>
<dbReference type="PANTHER" id="PTHR11220">
    <property type="entry name" value="HEME-BINDING PROTEIN-RELATED"/>
    <property type="match status" value="1"/>
</dbReference>
<dbReference type="Gene3D" id="3.20.80.10">
    <property type="entry name" value="Regulatory factor, effector binding domain"/>
    <property type="match status" value="1"/>
</dbReference>
<gene>
    <name evidence="2" type="ORF">OFUS_LOCUS14385</name>
</gene>
<comment type="similarity">
    <text evidence="1">Belongs to the HEBP family.</text>
</comment>
<dbReference type="PANTHER" id="PTHR11220:SF72">
    <property type="entry name" value="HEME-BINDING PROTEIN 2-LIKE ISOFORM X2"/>
    <property type="match status" value="1"/>
</dbReference>
<evidence type="ECO:0000313" key="2">
    <source>
        <dbReference type="EMBL" id="CAH1788939.1"/>
    </source>
</evidence>
<dbReference type="SUPFAM" id="SSF55136">
    <property type="entry name" value="Probable bacterial effector-binding domain"/>
    <property type="match status" value="1"/>
</dbReference>
<dbReference type="AlphaFoldDB" id="A0A8J1UH14"/>
<comment type="caution">
    <text evidence="2">The sequence shown here is derived from an EMBL/GenBank/DDBJ whole genome shotgun (WGS) entry which is preliminary data.</text>
</comment>
<proteinExistence type="inferred from homology"/>
<dbReference type="EMBL" id="CAIIXF020000007">
    <property type="protein sequence ID" value="CAH1788939.1"/>
    <property type="molecule type" value="Genomic_DNA"/>
</dbReference>
<evidence type="ECO:0000256" key="1">
    <source>
        <dbReference type="ARBA" id="ARBA00009817"/>
    </source>
</evidence>
<accession>A0A8J1UH14</accession>
<evidence type="ECO:0000313" key="3">
    <source>
        <dbReference type="Proteomes" id="UP000749559"/>
    </source>
</evidence>